<reference evidence="2" key="1">
    <citation type="journal article" date="2021" name="PeerJ">
        <title>Extensive microbial diversity within the chicken gut microbiome revealed by metagenomics and culture.</title>
        <authorList>
            <person name="Gilroy R."/>
            <person name="Ravi A."/>
            <person name="Getino M."/>
            <person name="Pursley I."/>
            <person name="Horton D.L."/>
            <person name="Alikhan N.F."/>
            <person name="Baker D."/>
            <person name="Gharbi K."/>
            <person name="Hall N."/>
            <person name="Watson M."/>
            <person name="Adriaenssens E.M."/>
            <person name="Foster-Nyarko E."/>
            <person name="Jarju S."/>
            <person name="Secka A."/>
            <person name="Antonio M."/>
            <person name="Oren A."/>
            <person name="Chaudhuri R.R."/>
            <person name="La Ragione R."/>
            <person name="Hildebrand F."/>
            <person name="Pallen M.J."/>
        </authorList>
    </citation>
    <scope>NUCLEOTIDE SEQUENCE</scope>
    <source>
        <strain evidence="2">CHK160-9182</strain>
    </source>
</reference>
<dbReference type="InterPro" id="IPR016181">
    <property type="entry name" value="Acyl_CoA_acyltransferase"/>
</dbReference>
<dbReference type="PANTHER" id="PTHR43792">
    <property type="entry name" value="GNAT FAMILY, PUTATIVE (AFU_ORTHOLOGUE AFUA_3G00765)-RELATED-RELATED"/>
    <property type="match status" value="1"/>
</dbReference>
<proteinExistence type="predicted"/>
<accession>A0A9D1Q855</accession>
<sequence length="190" mass="22060">MNQSKTAIPFYQLESKRLIIRPWKETDFSAFKAMNSDPLVMEHFPEILSEDESRTLFDEINRRIDQNGFGFWACEVKATGDVIGFVGLNEPTDQFYFSPCIEIGWRLRSQYWRQGYAKEAATAVLKFAFETLKRDKVVAFTATTNKPSESLMQALGMTIMPENFFHPRLPKDHLLAEHVVYQIQADQYKC</sequence>
<dbReference type="Proteomes" id="UP000823934">
    <property type="component" value="Unassembled WGS sequence"/>
</dbReference>
<dbReference type="EMBL" id="DXHP01000223">
    <property type="protein sequence ID" value="HIW07693.1"/>
    <property type="molecule type" value="Genomic_DNA"/>
</dbReference>
<organism evidence="2 3">
    <name type="scientific">Candidatus Ignatzschineria merdigallinarum</name>
    <dbReference type="NCBI Taxonomy" id="2838621"/>
    <lineage>
        <taxon>Bacteria</taxon>
        <taxon>Pseudomonadati</taxon>
        <taxon>Pseudomonadota</taxon>
        <taxon>Gammaproteobacteria</taxon>
        <taxon>Cardiobacteriales</taxon>
        <taxon>Ignatzschineriaceae</taxon>
        <taxon>Ignatzschineria</taxon>
    </lineage>
</organism>
<dbReference type="GO" id="GO:0016747">
    <property type="term" value="F:acyltransferase activity, transferring groups other than amino-acyl groups"/>
    <property type="evidence" value="ECO:0007669"/>
    <property type="project" value="InterPro"/>
</dbReference>
<name>A0A9D1Q855_9GAMM</name>
<reference evidence="2" key="2">
    <citation type="submission" date="2021-04" db="EMBL/GenBank/DDBJ databases">
        <authorList>
            <person name="Gilroy R."/>
        </authorList>
    </citation>
    <scope>NUCLEOTIDE SEQUENCE</scope>
    <source>
        <strain evidence="2">CHK160-9182</strain>
    </source>
</reference>
<evidence type="ECO:0000259" key="1">
    <source>
        <dbReference type="PROSITE" id="PS51186"/>
    </source>
</evidence>
<dbReference type="InterPro" id="IPR051531">
    <property type="entry name" value="N-acetyltransferase"/>
</dbReference>
<feature type="domain" description="N-acetyltransferase" evidence="1">
    <location>
        <begin position="18"/>
        <end position="186"/>
    </location>
</feature>
<comment type="caution">
    <text evidence="2">The sequence shown here is derived from an EMBL/GenBank/DDBJ whole genome shotgun (WGS) entry which is preliminary data.</text>
</comment>
<evidence type="ECO:0000313" key="3">
    <source>
        <dbReference type="Proteomes" id="UP000823934"/>
    </source>
</evidence>
<evidence type="ECO:0000313" key="2">
    <source>
        <dbReference type="EMBL" id="HIW07693.1"/>
    </source>
</evidence>
<gene>
    <name evidence="2" type="ORF">H9889_10285</name>
</gene>
<dbReference type="Gene3D" id="3.40.630.30">
    <property type="match status" value="1"/>
</dbReference>
<dbReference type="AlphaFoldDB" id="A0A9D1Q855"/>
<dbReference type="Pfam" id="PF13302">
    <property type="entry name" value="Acetyltransf_3"/>
    <property type="match status" value="1"/>
</dbReference>
<dbReference type="InterPro" id="IPR000182">
    <property type="entry name" value="GNAT_dom"/>
</dbReference>
<dbReference type="SUPFAM" id="SSF55729">
    <property type="entry name" value="Acyl-CoA N-acyltransferases (Nat)"/>
    <property type="match status" value="1"/>
</dbReference>
<protein>
    <submittedName>
        <fullName evidence="2">GNAT family N-acetyltransferase</fullName>
    </submittedName>
</protein>
<dbReference type="PROSITE" id="PS51186">
    <property type="entry name" value="GNAT"/>
    <property type="match status" value="1"/>
</dbReference>
<dbReference type="PANTHER" id="PTHR43792:SF1">
    <property type="entry name" value="N-ACETYLTRANSFERASE DOMAIN-CONTAINING PROTEIN"/>
    <property type="match status" value="1"/>
</dbReference>